<gene>
    <name evidence="9" type="ORF">SAMN05660653_00412</name>
</gene>
<dbReference type="InterPro" id="IPR010920">
    <property type="entry name" value="LSM_dom_sf"/>
</dbReference>
<feature type="region of interest" description="Disordered" evidence="6">
    <location>
        <begin position="1"/>
        <end position="40"/>
    </location>
</feature>
<dbReference type="PANTHER" id="PTHR30221:SF1">
    <property type="entry name" value="SMALL-CONDUCTANCE MECHANOSENSITIVE CHANNEL"/>
    <property type="match status" value="1"/>
</dbReference>
<dbReference type="InterPro" id="IPR006685">
    <property type="entry name" value="MscS_channel_2nd"/>
</dbReference>
<comment type="similarity">
    <text evidence="2">Belongs to the MscS (TC 1.A.23) family.</text>
</comment>
<dbReference type="InterPro" id="IPR023408">
    <property type="entry name" value="MscS_beta-dom_sf"/>
</dbReference>
<keyword evidence="3 7" id="KW-0812">Transmembrane</keyword>
<feature type="transmembrane region" description="Helical" evidence="7">
    <location>
        <begin position="137"/>
        <end position="158"/>
    </location>
</feature>
<protein>
    <submittedName>
        <fullName evidence="9">Small-conductance mechanosensitive channel</fullName>
    </submittedName>
</protein>
<accession>A0A1G6AJS6</accession>
<keyword evidence="5 7" id="KW-0472">Membrane</keyword>
<keyword evidence="4 7" id="KW-1133">Transmembrane helix</keyword>
<dbReference type="AlphaFoldDB" id="A0A1G6AJS6"/>
<organism evidence="9 10">
    <name type="scientific">Desulfonatronum thiosulfatophilum</name>
    <dbReference type="NCBI Taxonomy" id="617002"/>
    <lineage>
        <taxon>Bacteria</taxon>
        <taxon>Pseudomonadati</taxon>
        <taxon>Thermodesulfobacteriota</taxon>
        <taxon>Desulfovibrionia</taxon>
        <taxon>Desulfovibrionales</taxon>
        <taxon>Desulfonatronaceae</taxon>
        <taxon>Desulfonatronum</taxon>
    </lineage>
</organism>
<evidence type="ECO:0000256" key="7">
    <source>
        <dbReference type="SAM" id="Phobius"/>
    </source>
</evidence>
<evidence type="ECO:0000256" key="2">
    <source>
        <dbReference type="ARBA" id="ARBA00008017"/>
    </source>
</evidence>
<name>A0A1G6AJS6_9BACT</name>
<evidence type="ECO:0000259" key="8">
    <source>
        <dbReference type="Pfam" id="PF00924"/>
    </source>
</evidence>
<evidence type="ECO:0000256" key="6">
    <source>
        <dbReference type="SAM" id="MobiDB-lite"/>
    </source>
</evidence>
<dbReference type="SUPFAM" id="SSF82861">
    <property type="entry name" value="Mechanosensitive channel protein MscS (YggB), transmembrane region"/>
    <property type="match status" value="1"/>
</dbReference>
<dbReference type="Gene3D" id="2.30.30.60">
    <property type="match status" value="1"/>
</dbReference>
<dbReference type="EMBL" id="FMXO01000002">
    <property type="protein sequence ID" value="SDB08616.1"/>
    <property type="molecule type" value="Genomic_DNA"/>
</dbReference>
<evidence type="ECO:0000313" key="10">
    <source>
        <dbReference type="Proteomes" id="UP000198771"/>
    </source>
</evidence>
<evidence type="ECO:0000256" key="3">
    <source>
        <dbReference type="ARBA" id="ARBA00022692"/>
    </source>
</evidence>
<feature type="region of interest" description="Disordered" evidence="6">
    <location>
        <begin position="78"/>
        <end position="112"/>
    </location>
</feature>
<proteinExistence type="inferred from homology"/>
<dbReference type="GO" id="GO:0008381">
    <property type="term" value="F:mechanosensitive monoatomic ion channel activity"/>
    <property type="evidence" value="ECO:0007669"/>
    <property type="project" value="InterPro"/>
</dbReference>
<evidence type="ECO:0000256" key="1">
    <source>
        <dbReference type="ARBA" id="ARBA00004141"/>
    </source>
</evidence>
<dbReference type="InterPro" id="IPR011014">
    <property type="entry name" value="MscS_channel_TM-2"/>
</dbReference>
<evidence type="ECO:0000313" key="9">
    <source>
        <dbReference type="EMBL" id="SDB08616.1"/>
    </source>
</evidence>
<keyword evidence="10" id="KW-1185">Reference proteome</keyword>
<feature type="compositionally biased region" description="Basic residues" evidence="6">
    <location>
        <begin position="15"/>
        <end position="33"/>
    </location>
</feature>
<evidence type="ECO:0000256" key="4">
    <source>
        <dbReference type="ARBA" id="ARBA00022989"/>
    </source>
</evidence>
<dbReference type="InterPro" id="IPR045275">
    <property type="entry name" value="MscS_archaea/bacteria_type"/>
</dbReference>
<dbReference type="Pfam" id="PF00924">
    <property type="entry name" value="MS_channel_2nd"/>
    <property type="match status" value="1"/>
</dbReference>
<dbReference type="STRING" id="617002.SAMN05660653_00412"/>
<dbReference type="Gene3D" id="1.10.287.1260">
    <property type="match status" value="1"/>
</dbReference>
<feature type="compositionally biased region" description="Low complexity" evidence="6">
    <location>
        <begin position="78"/>
        <end position="88"/>
    </location>
</feature>
<evidence type="ECO:0000256" key="5">
    <source>
        <dbReference type="ARBA" id="ARBA00023136"/>
    </source>
</evidence>
<dbReference type="SUPFAM" id="SSF50182">
    <property type="entry name" value="Sm-like ribonucleoproteins"/>
    <property type="match status" value="1"/>
</dbReference>
<sequence>MQLRPTTTSRENVIRSRRPRRQRRGRMRGRRPGGRVASARGRLRHFRQATLLAVAITSLLLLLIAPWEAGLAIDAGEPSPASEAVSPAPADPDQDLSPEREGQSPEPTEPIGQAAAEEAARTLETLWYGLYGNLPKFLVVLGVVVVAWVLVRLVRPLLRRTLKRWEKADAVVALIGIVIWIFAAGISLSVLAGDIRALVGSLGLIGLALSWALQTPIESFSGWLLNSFKGYYRVGDRVAVGDVFGDVYQIDYLATTVWEIGSPSRGGFVQAEQPTGRLITFPNNEVLAGTVVNLTRDFPYVWDELTVPLANESDLGLGMRVLTDVARELLEPHMSAPAHRYAEILERAGLEVGVAEEPRVFVSMNESWTDLTIRYLVNARERRKWKSELTMRVMAELKKEKHAGHLISVFPRRQVQFIGPDGLAVKPS</sequence>
<dbReference type="PANTHER" id="PTHR30221">
    <property type="entry name" value="SMALL-CONDUCTANCE MECHANOSENSITIVE CHANNEL"/>
    <property type="match status" value="1"/>
</dbReference>
<feature type="domain" description="Mechanosensitive ion channel MscS" evidence="8">
    <location>
        <begin position="216"/>
        <end position="257"/>
    </location>
</feature>
<dbReference type="GO" id="GO:0016020">
    <property type="term" value="C:membrane"/>
    <property type="evidence" value="ECO:0007669"/>
    <property type="project" value="UniProtKB-SubCell"/>
</dbReference>
<reference evidence="9 10" key="1">
    <citation type="submission" date="2016-10" db="EMBL/GenBank/DDBJ databases">
        <authorList>
            <person name="de Groot N.N."/>
        </authorList>
    </citation>
    <scope>NUCLEOTIDE SEQUENCE [LARGE SCALE GENOMIC DNA]</scope>
    <source>
        <strain evidence="9 10">ASO4-2</strain>
    </source>
</reference>
<dbReference type="RefSeq" id="WP_208596544.1">
    <property type="nucleotide sequence ID" value="NZ_FMXO01000002.1"/>
</dbReference>
<feature type="transmembrane region" description="Helical" evidence="7">
    <location>
        <begin position="170"/>
        <end position="189"/>
    </location>
</feature>
<feature type="compositionally biased region" description="Polar residues" evidence="6">
    <location>
        <begin position="1"/>
        <end position="11"/>
    </location>
</feature>
<dbReference type="Proteomes" id="UP000198771">
    <property type="component" value="Unassembled WGS sequence"/>
</dbReference>
<comment type="subcellular location">
    <subcellularLocation>
        <location evidence="1">Membrane</location>
        <topology evidence="1">Multi-pass membrane protein</topology>
    </subcellularLocation>
</comment>